<dbReference type="GO" id="GO:0030246">
    <property type="term" value="F:carbohydrate binding"/>
    <property type="evidence" value="ECO:0007669"/>
    <property type="project" value="InterPro"/>
</dbReference>
<organism evidence="3 4">
    <name type="scientific">Skeletonema marinoi</name>
    <dbReference type="NCBI Taxonomy" id="267567"/>
    <lineage>
        <taxon>Eukaryota</taxon>
        <taxon>Sar</taxon>
        <taxon>Stramenopiles</taxon>
        <taxon>Ochrophyta</taxon>
        <taxon>Bacillariophyta</taxon>
        <taxon>Coscinodiscophyceae</taxon>
        <taxon>Thalassiosirophycidae</taxon>
        <taxon>Thalassiosirales</taxon>
        <taxon>Skeletonemataceae</taxon>
        <taxon>Skeletonema</taxon>
        <taxon>Skeletonema marinoi-dohrnii complex</taxon>
    </lineage>
</organism>
<dbReference type="SUPFAM" id="SSF49785">
    <property type="entry name" value="Galactose-binding domain-like"/>
    <property type="match status" value="1"/>
</dbReference>
<evidence type="ECO:0000259" key="2">
    <source>
        <dbReference type="PROSITE" id="PS51175"/>
    </source>
</evidence>
<sequence length="1440" mass="157628">MRISVASLFFLGISIDATGGQVVTYPCPSAGTSTILPISPTTESTTIRLPKVSNPNGLCILLRRAAGVGNRRAHVARSYADRQWERVAGLFAESDSGVAVDCEAGGANECDVTLPVLQQGEEFVLESHDTTEPLSENEAARFLEQATFGGSLQDIQSLVSTGNDFHAWLDDQINVQPTSSIRAFYRRHTNPKFEFPYNTGAVSKLPCEQYSRWRRYAITSRDCLKERKTGLQKHLEVKSFSWGYGIFVDGFFRTASASRPKFWGGIEDIKLNYRYRIGTTQEANWRSDCIGCAVLLWDADWGDKGMIKVFPNPEVKFSGVPSSVNPYNTVDLPEMNSIDLPSIDNGENWPAFATWVHPNENVLLNTTSLEDTNQCEGFPDFYIPIPHDEPGAPKGAFPSVFGKTPSGIEFAYDPHLALQENTVDNPLPDGGGRLSIATQGLWRGSGTGHRTPGEQVMCQNVEPNFLNEEGCKLSYLKEACSPSQYPDDMIYLDEATVAGLREMTSKNVYIVENLEIDNLLDVSSLYGAPCGDGAYISRWIHDETDLLCESSVVLGEETVRMFRALIDARGESVVANAHLVDVQKAVFPNGLQCSAGDKTKTIFGSILASDGTCWRHVHHQEHSVVDFSGMLPDLDPTGDVVVYEAEDQTMSGANFKTSHLGFSGTGYADYGAASGLYVEFSNVDGGSGGWCILKFRYTMGSLDARPLSVTLNGEYAGELAIATTVDSTGAGSWDVWEEETFATVCGAGMNTVRVTSTVDVGGPNLDYMSYQDANQVGGTDIQQYVTPGSSFVSVPFIDAPIIGRLGDHIVDSLVWPFNTQAITDAFKTVTFNPLESPVLVCGSPEEVGSDPFNGDKGFDIVVPENEGFREKSIWELSSMRHTSWTELALHAKDSLRQKMAWSLSQVIAVGLPGSGMVFYEETEQFIAFYDIFIRNAFGSYRDILKEVSFNKIMAKWLSFYGNTSLQYNIENKGEASFPDENYAREIMQLFSIGLYKLNMDGTKVRENGSPVETYRIEDVVSYARLWTGFGGVYKRGGTSTSGRRGDDSLDPMNIRALKRDLFPKSDLNQGFIGDRSAPLCSDLPSGHALRKGAVWTLLGSNPSPRLQEDPDDWGPQLKRSLDINPASPLFNKLCSPTLYGDCTFPASVVLDENLSYDPTSASEMTEQTVDTIRTVQIKIKTSGLATPVFYEYKRQPCVEHSFFDNGVKLVQARNIQGQQTKPSMCGDPRLAIATPMCCSSAGLGHFYCNYQGERMTFASAQLMCGSHGEDICQTGDVSEDSECGTGATSDAFRSWSSGGCDVHAKVDLFSGEVAIVHNMDDQTDVEATVDKDTLNFFKVKWEESAPSMNDCLASSSCIVHEKSCICSTAVIDHQVFLSADEVSSADELMENLYTGAVDPATFDEGHYSSLGSCNISGVTVYSKSGAVCSSLDQDTYLPLR</sequence>
<protein>
    <submittedName>
        <fullName evidence="3">DUF1800 domain-containing protein</fullName>
    </submittedName>
</protein>
<evidence type="ECO:0000313" key="4">
    <source>
        <dbReference type="Proteomes" id="UP001224775"/>
    </source>
</evidence>
<evidence type="ECO:0000313" key="3">
    <source>
        <dbReference type="EMBL" id="KAK1741270.1"/>
    </source>
</evidence>
<proteinExistence type="predicted"/>
<feature type="signal peptide" evidence="1">
    <location>
        <begin position="1"/>
        <end position="20"/>
    </location>
</feature>
<name>A0AAD9DD19_9STRA</name>
<evidence type="ECO:0000256" key="1">
    <source>
        <dbReference type="SAM" id="SignalP"/>
    </source>
</evidence>
<comment type="caution">
    <text evidence="3">The sequence shown here is derived from an EMBL/GenBank/DDBJ whole genome shotgun (WGS) entry which is preliminary data.</text>
</comment>
<dbReference type="PANTHER" id="PTHR43737">
    <property type="entry name" value="BLL7424 PROTEIN"/>
    <property type="match status" value="1"/>
</dbReference>
<dbReference type="InterPro" id="IPR005084">
    <property type="entry name" value="CBM6"/>
</dbReference>
<dbReference type="Gene3D" id="2.60.120.260">
    <property type="entry name" value="Galactose-binding domain-like"/>
    <property type="match status" value="1"/>
</dbReference>
<gene>
    <name evidence="3" type="ORF">QTG54_007748</name>
</gene>
<dbReference type="Pfam" id="PF08811">
    <property type="entry name" value="DUF1800"/>
    <property type="match status" value="1"/>
</dbReference>
<dbReference type="PANTHER" id="PTHR43737:SF1">
    <property type="entry name" value="DUF1501 DOMAIN-CONTAINING PROTEIN"/>
    <property type="match status" value="1"/>
</dbReference>
<feature type="domain" description="CBM6" evidence="2">
    <location>
        <begin position="641"/>
        <end position="771"/>
    </location>
</feature>
<feature type="chain" id="PRO_5041926852" evidence="1">
    <location>
        <begin position="21"/>
        <end position="1440"/>
    </location>
</feature>
<keyword evidence="4" id="KW-1185">Reference proteome</keyword>
<dbReference type="Proteomes" id="UP001224775">
    <property type="component" value="Unassembled WGS sequence"/>
</dbReference>
<accession>A0AAD9DD19</accession>
<dbReference type="InterPro" id="IPR014917">
    <property type="entry name" value="DUF1800"/>
</dbReference>
<dbReference type="PROSITE" id="PS51175">
    <property type="entry name" value="CBM6"/>
    <property type="match status" value="1"/>
</dbReference>
<reference evidence="3" key="1">
    <citation type="submission" date="2023-06" db="EMBL/GenBank/DDBJ databases">
        <title>Survivors Of The Sea: Transcriptome response of Skeletonema marinoi to long-term dormancy.</title>
        <authorList>
            <person name="Pinder M.I.M."/>
            <person name="Kourtchenko O."/>
            <person name="Robertson E.K."/>
            <person name="Larsson T."/>
            <person name="Maumus F."/>
            <person name="Osuna-Cruz C.M."/>
            <person name="Vancaester E."/>
            <person name="Stenow R."/>
            <person name="Vandepoele K."/>
            <person name="Ploug H."/>
            <person name="Bruchert V."/>
            <person name="Godhe A."/>
            <person name="Topel M."/>
        </authorList>
    </citation>
    <scope>NUCLEOTIDE SEQUENCE</scope>
    <source>
        <strain evidence="3">R05AC</strain>
    </source>
</reference>
<dbReference type="InterPro" id="IPR008979">
    <property type="entry name" value="Galactose-bd-like_sf"/>
</dbReference>
<keyword evidence="1" id="KW-0732">Signal</keyword>
<dbReference type="EMBL" id="JATAAI010000013">
    <property type="protein sequence ID" value="KAK1741270.1"/>
    <property type="molecule type" value="Genomic_DNA"/>
</dbReference>